<gene>
    <name evidence="1" type="ORF">J4Q44_G00120010</name>
</gene>
<dbReference type="EMBL" id="JAGTTL010000010">
    <property type="protein sequence ID" value="KAK6316601.1"/>
    <property type="molecule type" value="Genomic_DNA"/>
</dbReference>
<comment type="caution">
    <text evidence="1">The sequence shown here is derived from an EMBL/GenBank/DDBJ whole genome shotgun (WGS) entry which is preliminary data.</text>
</comment>
<keyword evidence="2" id="KW-1185">Reference proteome</keyword>
<dbReference type="AlphaFoldDB" id="A0AAN8M3T1"/>
<evidence type="ECO:0000313" key="1">
    <source>
        <dbReference type="EMBL" id="KAK6316601.1"/>
    </source>
</evidence>
<protein>
    <submittedName>
        <fullName evidence="1">Uncharacterized protein</fullName>
    </submittedName>
</protein>
<accession>A0AAN8M3T1</accession>
<dbReference type="Proteomes" id="UP001356427">
    <property type="component" value="Unassembled WGS sequence"/>
</dbReference>
<sequence length="90" mass="9867">MGLECAHKLGSLGSGPVRVAVPIRLSNGELAGRVYSSSVVEGGVLLGAMRRLEDTDHDFKFTVKEDFPRSVSMEWLGWRPIEPTGSYCQE</sequence>
<reference evidence="1 2" key="1">
    <citation type="submission" date="2021-04" db="EMBL/GenBank/DDBJ databases">
        <authorList>
            <person name="De Guttry C."/>
            <person name="Zahm M."/>
            <person name="Klopp C."/>
            <person name="Cabau C."/>
            <person name="Louis A."/>
            <person name="Berthelot C."/>
            <person name="Parey E."/>
            <person name="Roest Crollius H."/>
            <person name="Montfort J."/>
            <person name="Robinson-Rechavi M."/>
            <person name="Bucao C."/>
            <person name="Bouchez O."/>
            <person name="Gislard M."/>
            <person name="Lluch J."/>
            <person name="Milhes M."/>
            <person name="Lampietro C."/>
            <person name="Lopez Roques C."/>
            <person name="Donnadieu C."/>
            <person name="Braasch I."/>
            <person name="Desvignes T."/>
            <person name="Postlethwait J."/>
            <person name="Bobe J."/>
            <person name="Wedekind C."/>
            <person name="Guiguen Y."/>
        </authorList>
    </citation>
    <scope>NUCLEOTIDE SEQUENCE [LARGE SCALE GENOMIC DNA]</scope>
    <source>
        <strain evidence="1">Cs_M1</strain>
        <tissue evidence="1">Blood</tissue>
    </source>
</reference>
<proteinExistence type="predicted"/>
<evidence type="ECO:0000313" key="2">
    <source>
        <dbReference type="Proteomes" id="UP001356427"/>
    </source>
</evidence>
<organism evidence="1 2">
    <name type="scientific">Coregonus suidteri</name>
    <dbReference type="NCBI Taxonomy" id="861788"/>
    <lineage>
        <taxon>Eukaryota</taxon>
        <taxon>Metazoa</taxon>
        <taxon>Chordata</taxon>
        <taxon>Craniata</taxon>
        <taxon>Vertebrata</taxon>
        <taxon>Euteleostomi</taxon>
        <taxon>Actinopterygii</taxon>
        <taxon>Neopterygii</taxon>
        <taxon>Teleostei</taxon>
        <taxon>Protacanthopterygii</taxon>
        <taxon>Salmoniformes</taxon>
        <taxon>Salmonidae</taxon>
        <taxon>Coregoninae</taxon>
        <taxon>Coregonus</taxon>
    </lineage>
</organism>
<name>A0AAN8M3T1_9TELE</name>